<dbReference type="GeneID" id="113209924"/>
<evidence type="ECO:0000313" key="3">
    <source>
        <dbReference type="RefSeq" id="XP_026283479.2"/>
    </source>
</evidence>
<gene>
    <name evidence="3" type="primary">LOC113209924</name>
</gene>
<dbReference type="Proteomes" id="UP000504606">
    <property type="component" value="Unplaced"/>
</dbReference>
<dbReference type="OrthoDB" id="10609760at2759"/>
<keyword evidence="2" id="KW-1185">Reference proteome</keyword>
<reference evidence="3" key="1">
    <citation type="submission" date="2025-08" db="UniProtKB">
        <authorList>
            <consortium name="RefSeq"/>
        </authorList>
    </citation>
    <scope>IDENTIFICATION</scope>
    <source>
        <tissue evidence="3">Whole organism</tissue>
    </source>
</reference>
<evidence type="ECO:0000256" key="1">
    <source>
        <dbReference type="SAM" id="MobiDB-lite"/>
    </source>
</evidence>
<dbReference type="KEGG" id="foc:113209924"/>
<proteinExistence type="predicted"/>
<feature type="compositionally biased region" description="Basic and acidic residues" evidence="1">
    <location>
        <begin position="124"/>
        <end position="141"/>
    </location>
</feature>
<accession>A0A6J1SQC9</accession>
<dbReference type="RefSeq" id="XP_026283479.2">
    <property type="nucleotide sequence ID" value="XM_026427694.2"/>
</dbReference>
<feature type="region of interest" description="Disordered" evidence="1">
    <location>
        <begin position="504"/>
        <end position="523"/>
    </location>
</feature>
<feature type="region of interest" description="Disordered" evidence="1">
    <location>
        <begin position="1"/>
        <end position="71"/>
    </location>
</feature>
<dbReference type="AlphaFoldDB" id="A0A6J1SQC9"/>
<feature type="region of interest" description="Disordered" evidence="1">
    <location>
        <begin position="124"/>
        <end position="149"/>
    </location>
</feature>
<organism evidence="2 3">
    <name type="scientific">Frankliniella occidentalis</name>
    <name type="common">Western flower thrips</name>
    <name type="synonym">Euthrips occidentalis</name>
    <dbReference type="NCBI Taxonomy" id="133901"/>
    <lineage>
        <taxon>Eukaryota</taxon>
        <taxon>Metazoa</taxon>
        <taxon>Ecdysozoa</taxon>
        <taxon>Arthropoda</taxon>
        <taxon>Hexapoda</taxon>
        <taxon>Insecta</taxon>
        <taxon>Pterygota</taxon>
        <taxon>Neoptera</taxon>
        <taxon>Paraneoptera</taxon>
        <taxon>Thysanoptera</taxon>
        <taxon>Terebrantia</taxon>
        <taxon>Thripoidea</taxon>
        <taxon>Thripidae</taxon>
        <taxon>Frankliniella</taxon>
    </lineage>
</organism>
<evidence type="ECO:0000313" key="2">
    <source>
        <dbReference type="Proteomes" id="UP000504606"/>
    </source>
</evidence>
<sequence>MVDLASGRSGPGGAHGCNAAGGSQLPAPAAWRRTSSYFQKHVKSHETQKIKKGNAKRPILNAEPEDGSQVEELEPLEPLESQVDDAAHVDNGFDHCFDDGDEPFLLDALRDVEKDLESSRPFFMEREDQEEEARRCEEPKEPAVPAKKSRKGKKALGKCPTCKANYFSLDGYFKHNQTHIFSELLCKVPDLLSVLHASHALMMESVKQCMDSQVAVGPGPAIVAACEEILTCEDSEDWKSFVQAVTVSLHRCIDGHNKFSLPSDLKAQFLIGSAHYARDEDARSSLKSKLSSVIGDHVAVFDLLLSCLIRLYSTKLLSFTLHHINNQVPKLSDTYTVTKQKTDTLDFKQNMHYIGGANLKSMLGKGLVIKKENRTEEHIRYLGVLKSQFLIGEFCCAPDKELMAWTLSQDRGGLKKINAKALDLFVALGIIVKDLEHFDGSLYLNEVFEKVTTSPDILLKWDDIIRDLLPKKESWSLLYGLCYYFSNTWRSGIVSRRKDELSTRKDAPKHGTSGVSFRAKLST</sequence>
<protein>
    <submittedName>
        <fullName evidence="3">Uncharacterized protein LOC113209924</fullName>
    </submittedName>
</protein>
<name>A0A6J1SQC9_FRAOC</name>